<evidence type="ECO:0000259" key="3">
    <source>
        <dbReference type="Pfam" id="PF02517"/>
    </source>
</evidence>
<feature type="transmembrane region" description="Helical" evidence="2">
    <location>
        <begin position="64"/>
        <end position="83"/>
    </location>
</feature>
<dbReference type="GO" id="GO:0004175">
    <property type="term" value="F:endopeptidase activity"/>
    <property type="evidence" value="ECO:0007669"/>
    <property type="project" value="UniProtKB-ARBA"/>
</dbReference>
<dbReference type="GO" id="GO:0008237">
    <property type="term" value="F:metallopeptidase activity"/>
    <property type="evidence" value="ECO:0007669"/>
    <property type="project" value="UniProtKB-KW"/>
</dbReference>
<evidence type="ECO:0000256" key="2">
    <source>
        <dbReference type="SAM" id="Phobius"/>
    </source>
</evidence>
<dbReference type="InterPro" id="IPR003675">
    <property type="entry name" value="Rce1/LyrA-like_dom"/>
</dbReference>
<organism evidence="4 5">
    <name type="scientific">Enterococcus mundtii</name>
    <dbReference type="NCBI Taxonomy" id="53346"/>
    <lineage>
        <taxon>Bacteria</taxon>
        <taxon>Bacillati</taxon>
        <taxon>Bacillota</taxon>
        <taxon>Bacilli</taxon>
        <taxon>Lactobacillales</taxon>
        <taxon>Enterococcaceae</taxon>
        <taxon>Enterococcus</taxon>
    </lineage>
</organism>
<comment type="similarity">
    <text evidence="1">Belongs to the UPF0177 family.</text>
</comment>
<feature type="transmembrane region" description="Helical" evidence="2">
    <location>
        <begin position="7"/>
        <end position="26"/>
    </location>
</feature>
<dbReference type="AlphaFoldDB" id="A0A848N477"/>
<proteinExistence type="inferred from homology"/>
<keyword evidence="2" id="KW-1133">Transmembrane helix</keyword>
<keyword evidence="4" id="KW-0482">Metalloprotease</keyword>
<evidence type="ECO:0000313" key="5">
    <source>
        <dbReference type="Proteomes" id="UP000557857"/>
    </source>
</evidence>
<evidence type="ECO:0000256" key="1">
    <source>
        <dbReference type="ARBA" id="ARBA00009067"/>
    </source>
</evidence>
<feature type="transmembrane region" description="Helical" evidence="2">
    <location>
        <begin position="134"/>
        <end position="153"/>
    </location>
</feature>
<comment type="caution">
    <text evidence="4">The sequence shown here is derived from an EMBL/GenBank/DDBJ whole genome shotgun (WGS) entry which is preliminary data.</text>
</comment>
<keyword evidence="4" id="KW-0378">Hydrolase</keyword>
<dbReference type="EMBL" id="JABCAG010000064">
    <property type="protein sequence ID" value="NMP59603.1"/>
    <property type="molecule type" value="Genomic_DNA"/>
</dbReference>
<reference evidence="4 5" key="1">
    <citation type="submission" date="2020-04" db="EMBL/GenBank/DDBJ databases">
        <authorList>
            <person name="Abaymova A."/>
            <person name="Teymurazov M."/>
            <person name="Tazyna O."/>
            <person name="Chatushin Y."/>
            <person name="Svetoch E."/>
            <person name="Pereligyn V."/>
            <person name="Pohylenko V."/>
            <person name="Platonov M."/>
            <person name="Kartsev N."/>
            <person name="Skryabin Y."/>
            <person name="Sizova A."/>
            <person name="Solomentsev V."/>
            <person name="Kislichkina A."/>
            <person name="Bogun A."/>
        </authorList>
    </citation>
    <scope>NUCLEOTIDE SEQUENCE [LARGE SCALE GENOMIC DNA]</scope>
    <source>
        <strain evidence="5">SCPM-O-B-8398 (E28)</strain>
    </source>
</reference>
<dbReference type="Pfam" id="PF02517">
    <property type="entry name" value="Rce1-like"/>
    <property type="match status" value="1"/>
</dbReference>
<dbReference type="GO" id="GO:0006508">
    <property type="term" value="P:proteolysis"/>
    <property type="evidence" value="ECO:0007669"/>
    <property type="project" value="UniProtKB-KW"/>
</dbReference>
<keyword evidence="2" id="KW-0812">Transmembrane</keyword>
<dbReference type="RefSeq" id="WP_169059131.1">
    <property type="nucleotide sequence ID" value="NZ_JABCAG010000064.1"/>
</dbReference>
<dbReference type="GO" id="GO:0080120">
    <property type="term" value="P:CAAX-box protein maturation"/>
    <property type="evidence" value="ECO:0007669"/>
    <property type="project" value="UniProtKB-ARBA"/>
</dbReference>
<feature type="domain" description="CAAX prenyl protease 2/Lysostaphin resistance protein A-like" evidence="3">
    <location>
        <begin position="104"/>
        <end position="196"/>
    </location>
</feature>
<feature type="transmembrane region" description="Helical" evidence="2">
    <location>
        <begin position="103"/>
        <end position="122"/>
    </location>
</feature>
<accession>A0A848N477</accession>
<feature type="transmembrane region" description="Helical" evidence="2">
    <location>
        <begin position="185"/>
        <end position="204"/>
    </location>
</feature>
<gene>
    <name evidence="4" type="ORF">HI921_14245</name>
</gene>
<sequence length="205" mass="23160">MKKKSSAILFFITIIIGLTYSFLPYTGLGNNVLSLLGTVWNLLLAALSGYLLLKTEFLSQFKHFSFKVLLWGIPLIMISGILFSSLYSSLFGKPTTNSIGETISLAMIFLQIPFMLLGEELLSTNILLALQTRGLSFFWSTIICSLLFAIWHIPAYGFHPLQLLITLMPARLALNYIWKKSDSIWVSWICHFVYDSLGFIAFVIK</sequence>
<name>A0A848N477_ENTMU</name>
<keyword evidence="4" id="KW-0645">Protease</keyword>
<dbReference type="Proteomes" id="UP000557857">
    <property type="component" value="Unassembled WGS sequence"/>
</dbReference>
<keyword evidence="2" id="KW-0472">Membrane</keyword>
<evidence type="ECO:0000313" key="4">
    <source>
        <dbReference type="EMBL" id="NMP59603.1"/>
    </source>
</evidence>
<feature type="transmembrane region" description="Helical" evidence="2">
    <location>
        <begin position="32"/>
        <end position="52"/>
    </location>
</feature>
<protein>
    <submittedName>
        <fullName evidence="4">CPBP family intramembrane metalloprotease</fullName>
    </submittedName>
</protein>